<organism evidence="1">
    <name type="scientific">marine sediment metagenome</name>
    <dbReference type="NCBI Taxonomy" id="412755"/>
    <lineage>
        <taxon>unclassified sequences</taxon>
        <taxon>metagenomes</taxon>
        <taxon>ecological metagenomes</taxon>
    </lineage>
</organism>
<dbReference type="EMBL" id="LAZR01003888">
    <property type="protein sequence ID" value="KKN13761.1"/>
    <property type="molecule type" value="Genomic_DNA"/>
</dbReference>
<proteinExistence type="predicted"/>
<evidence type="ECO:0000313" key="1">
    <source>
        <dbReference type="EMBL" id="KKN13761.1"/>
    </source>
</evidence>
<protein>
    <submittedName>
        <fullName evidence="1">Uncharacterized protein</fullName>
    </submittedName>
</protein>
<gene>
    <name evidence="1" type="ORF">LCGC14_1003110</name>
</gene>
<comment type="caution">
    <text evidence="1">The sequence shown here is derived from an EMBL/GenBank/DDBJ whole genome shotgun (WGS) entry which is preliminary data.</text>
</comment>
<accession>A0A0F9QKY8</accession>
<dbReference type="AlphaFoldDB" id="A0A0F9QKY8"/>
<sequence length="287" mass="31720">MTTDAQTLVGIIDNIEIKDGKSERGPWRLHKFKIRGPTGARTYVTFDKGWPTNLIGGETYRFTFTEKRDGEFTNYTLTSATQVDPSEFGAQPPSNGEFKQPYEPLTDVAKAAHQAAPQAEYKSPSRSYDQNADITRRSIERQIALKAAVDMLKNYGTSSENVDLMPEAVMACANAFFTWLREAPTSAPESHAEPVSEDEEHEVLPDELQELREVPSTQLPVKTDHFADVGAFRKALKDEFKLATTAEVNKALDQAGWGPLAQVGNLDEAFAAIKAHRSEPVANTEAT</sequence>
<name>A0A0F9QKY8_9ZZZZ</name>
<reference evidence="1" key="1">
    <citation type="journal article" date="2015" name="Nature">
        <title>Complex archaea that bridge the gap between prokaryotes and eukaryotes.</title>
        <authorList>
            <person name="Spang A."/>
            <person name="Saw J.H."/>
            <person name="Jorgensen S.L."/>
            <person name="Zaremba-Niedzwiedzka K."/>
            <person name="Martijn J."/>
            <person name="Lind A.E."/>
            <person name="van Eijk R."/>
            <person name="Schleper C."/>
            <person name="Guy L."/>
            <person name="Ettema T.J."/>
        </authorList>
    </citation>
    <scope>NUCLEOTIDE SEQUENCE</scope>
</reference>